<dbReference type="EMBL" id="JAKMXF010000022">
    <property type="protein sequence ID" value="KAI6661120.1"/>
    <property type="molecule type" value="Genomic_DNA"/>
</dbReference>
<comment type="caution">
    <text evidence="2">The sequence shown here is derived from an EMBL/GenBank/DDBJ whole genome shotgun (WGS) entry which is preliminary data.</text>
</comment>
<dbReference type="Proteomes" id="UP001165289">
    <property type="component" value="Unassembled WGS sequence"/>
</dbReference>
<accession>A0AAV7KK17</accession>
<feature type="coiled-coil region" evidence="1">
    <location>
        <begin position="88"/>
        <end position="115"/>
    </location>
</feature>
<name>A0AAV7KK17_9METZ</name>
<protein>
    <submittedName>
        <fullName evidence="2">Uncharacterized protein</fullName>
    </submittedName>
</protein>
<sequence length="121" mass="14391">MSLTRCINKKRTDDVLCFLNIDRNTLVTSSIIELRKIAREKSRSLPYKTAIDMESILSRERRRLKKLEYAENDKDKYNCLITDYGTEIEILQTTRNSLLAEKRSLREEIEKYEKFFTLSNC</sequence>
<organism evidence="2 3">
    <name type="scientific">Oopsacas minuta</name>
    <dbReference type="NCBI Taxonomy" id="111878"/>
    <lineage>
        <taxon>Eukaryota</taxon>
        <taxon>Metazoa</taxon>
        <taxon>Porifera</taxon>
        <taxon>Hexactinellida</taxon>
        <taxon>Hexasterophora</taxon>
        <taxon>Lyssacinosida</taxon>
        <taxon>Leucopsacidae</taxon>
        <taxon>Oopsacas</taxon>
    </lineage>
</organism>
<evidence type="ECO:0000256" key="1">
    <source>
        <dbReference type="SAM" id="Coils"/>
    </source>
</evidence>
<keyword evidence="3" id="KW-1185">Reference proteome</keyword>
<gene>
    <name evidence="2" type="ORF">LOD99_13842</name>
</gene>
<proteinExistence type="predicted"/>
<evidence type="ECO:0000313" key="2">
    <source>
        <dbReference type="EMBL" id="KAI6661120.1"/>
    </source>
</evidence>
<dbReference type="AlphaFoldDB" id="A0AAV7KK17"/>
<keyword evidence="1" id="KW-0175">Coiled coil</keyword>
<reference evidence="2 3" key="1">
    <citation type="journal article" date="2023" name="BMC Biol.">
        <title>The compact genome of the sponge Oopsacas minuta (Hexactinellida) is lacking key metazoan core genes.</title>
        <authorList>
            <person name="Santini S."/>
            <person name="Schenkelaars Q."/>
            <person name="Jourda C."/>
            <person name="Duchesne M."/>
            <person name="Belahbib H."/>
            <person name="Rocher C."/>
            <person name="Selva M."/>
            <person name="Riesgo A."/>
            <person name="Vervoort M."/>
            <person name="Leys S.P."/>
            <person name="Kodjabachian L."/>
            <person name="Le Bivic A."/>
            <person name="Borchiellini C."/>
            <person name="Claverie J.M."/>
            <person name="Renard E."/>
        </authorList>
    </citation>
    <scope>NUCLEOTIDE SEQUENCE [LARGE SCALE GENOMIC DNA]</scope>
    <source>
        <strain evidence="2">SPO-2</strain>
    </source>
</reference>
<evidence type="ECO:0000313" key="3">
    <source>
        <dbReference type="Proteomes" id="UP001165289"/>
    </source>
</evidence>